<dbReference type="HOGENOM" id="CLU_1310260_0_0_1"/>
<feature type="compositionally biased region" description="Polar residues" evidence="1">
    <location>
        <begin position="79"/>
        <end position="88"/>
    </location>
</feature>
<proteinExistence type="predicted"/>
<dbReference type="AlphaFoldDB" id="A0A0D0BM84"/>
<reference evidence="2 3" key="1">
    <citation type="submission" date="2014-04" db="EMBL/GenBank/DDBJ databases">
        <title>Evolutionary Origins and Diversification of the Mycorrhizal Mutualists.</title>
        <authorList>
            <consortium name="DOE Joint Genome Institute"/>
            <consortium name="Mycorrhizal Genomics Consortium"/>
            <person name="Kohler A."/>
            <person name="Kuo A."/>
            <person name="Nagy L.G."/>
            <person name="Floudas D."/>
            <person name="Copeland A."/>
            <person name="Barry K.W."/>
            <person name="Cichocki N."/>
            <person name="Veneault-Fourrey C."/>
            <person name="LaButti K."/>
            <person name="Lindquist E.A."/>
            <person name="Lipzen A."/>
            <person name="Lundell T."/>
            <person name="Morin E."/>
            <person name="Murat C."/>
            <person name="Riley R."/>
            <person name="Ohm R."/>
            <person name="Sun H."/>
            <person name="Tunlid A."/>
            <person name="Henrissat B."/>
            <person name="Grigoriev I.V."/>
            <person name="Hibbett D.S."/>
            <person name="Martin F."/>
        </authorList>
    </citation>
    <scope>NUCLEOTIDE SEQUENCE [LARGE SCALE GENOMIC DNA]</scope>
    <source>
        <strain evidence="2 3">FD-317 M1</strain>
    </source>
</reference>
<evidence type="ECO:0000313" key="2">
    <source>
        <dbReference type="EMBL" id="KIK50494.1"/>
    </source>
</evidence>
<dbReference type="Proteomes" id="UP000053593">
    <property type="component" value="Unassembled WGS sequence"/>
</dbReference>
<accession>A0A0D0BM84</accession>
<name>A0A0D0BM84_9AGAR</name>
<dbReference type="EMBL" id="KN834899">
    <property type="protein sequence ID" value="KIK50494.1"/>
    <property type="molecule type" value="Genomic_DNA"/>
</dbReference>
<feature type="region of interest" description="Disordered" evidence="1">
    <location>
        <begin position="1"/>
        <end position="22"/>
    </location>
</feature>
<gene>
    <name evidence="2" type="ORF">GYMLUDRAFT_252926</name>
</gene>
<sequence>MESNVKGDQTGVEFMVQDPPAFELEPGNDNLTVLETNTQDFTKHPHKLRRPQKQGMLCIAHLFTTHEQEDSASRPPHSCPQSTTSNAVQPPLDGSQPTQHPFPAASNEIQVPLDGSQPTQHPPPTFLDDARIEELVTNIDLDYLHPTDHPQAPLQLPSPMLPVARALTLFLNTPPANEPSVSVAQAPSPLPPSLLPVPASPNENNTYEFL</sequence>
<evidence type="ECO:0000256" key="1">
    <source>
        <dbReference type="SAM" id="MobiDB-lite"/>
    </source>
</evidence>
<keyword evidence="3" id="KW-1185">Reference proteome</keyword>
<organism evidence="2 3">
    <name type="scientific">Collybiopsis luxurians FD-317 M1</name>
    <dbReference type="NCBI Taxonomy" id="944289"/>
    <lineage>
        <taxon>Eukaryota</taxon>
        <taxon>Fungi</taxon>
        <taxon>Dikarya</taxon>
        <taxon>Basidiomycota</taxon>
        <taxon>Agaricomycotina</taxon>
        <taxon>Agaricomycetes</taxon>
        <taxon>Agaricomycetidae</taxon>
        <taxon>Agaricales</taxon>
        <taxon>Marasmiineae</taxon>
        <taxon>Omphalotaceae</taxon>
        <taxon>Collybiopsis</taxon>
        <taxon>Collybiopsis luxurians</taxon>
    </lineage>
</organism>
<protein>
    <submittedName>
        <fullName evidence="2">Uncharacterized protein</fullName>
    </submittedName>
</protein>
<evidence type="ECO:0000313" key="3">
    <source>
        <dbReference type="Proteomes" id="UP000053593"/>
    </source>
</evidence>
<feature type="region of interest" description="Disordered" evidence="1">
    <location>
        <begin position="66"/>
        <end position="104"/>
    </location>
</feature>